<dbReference type="HOGENOM" id="CLU_480470_0_0_5"/>
<keyword evidence="9" id="KW-1185">Reference proteome</keyword>
<feature type="transmembrane region" description="Helical" evidence="6">
    <location>
        <begin position="430"/>
        <end position="453"/>
    </location>
</feature>
<dbReference type="GO" id="GO:0003677">
    <property type="term" value="F:DNA binding"/>
    <property type="evidence" value="ECO:0007669"/>
    <property type="project" value="InterPro"/>
</dbReference>
<dbReference type="Proteomes" id="UP000005307">
    <property type="component" value="Chromosome"/>
</dbReference>
<dbReference type="GO" id="GO:0006310">
    <property type="term" value="P:DNA recombination"/>
    <property type="evidence" value="ECO:0007669"/>
    <property type="project" value="UniProtKB-KW"/>
</dbReference>
<reference evidence="8 9" key="1">
    <citation type="journal article" date="2013" name="PLoS ONE">
        <title>Poles Apart: Arctic and Antarctic Octadecabacter strains Share High Genome Plasticity and a New Type of Xanthorhodopsin.</title>
        <authorList>
            <person name="Vollmers J."/>
            <person name="Voget S."/>
            <person name="Dietrich S."/>
            <person name="Gollnow K."/>
            <person name="Smits M."/>
            <person name="Meyer K."/>
            <person name="Brinkhoff T."/>
            <person name="Simon M."/>
            <person name="Daniel R."/>
        </authorList>
    </citation>
    <scope>NUCLEOTIDE SEQUENCE [LARGE SCALE GENOMIC DNA]</scope>
    <source>
        <strain evidence="8 9">307</strain>
    </source>
</reference>
<proteinExistence type="predicted"/>
<name>M9RCS3_9RHOB</name>
<keyword evidence="2 6" id="KW-0812">Transmembrane</keyword>
<evidence type="ECO:0000256" key="5">
    <source>
        <dbReference type="ARBA" id="ARBA00023172"/>
    </source>
</evidence>
<keyword evidence="5" id="KW-0233">DNA recombination</keyword>
<evidence type="ECO:0000256" key="6">
    <source>
        <dbReference type="SAM" id="Phobius"/>
    </source>
</evidence>
<accession>M9RCS3</accession>
<feature type="transmembrane region" description="Helical" evidence="6">
    <location>
        <begin position="514"/>
        <end position="534"/>
    </location>
</feature>
<dbReference type="PANTHER" id="PTHR30249">
    <property type="entry name" value="PUTATIVE SEROTONIN TRANSPORTER"/>
    <property type="match status" value="1"/>
</dbReference>
<feature type="transmembrane region" description="Helical" evidence="6">
    <location>
        <begin position="473"/>
        <end position="502"/>
    </location>
</feature>
<feature type="transmembrane region" description="Helical" evidence="6">
    <location>
        <begin position="540"/>
        <end position="563"/>
    </location>
</feature>
<dbReference type="eggNOG" id="COG1346">
    <property type="taxonomic scope" value="Bacteria"/>
</dbReference>
<dbReference type="InterPro" id="IPR046668">
    <property type="entry name" value="DUF6538"/>
</dbReference>
<dbReference type="GO" id="GO:0016020">
    <property type="term" value="C:membrane"/>
    <property type="evidence" value="ECO:0007669"/>
    <property type="project" value="UniProtKB-SubCell"/>
</dbReference>
<protein>
    <submittedName>
        <fullName evidence="8">Putative phage integrase/LrgB-like protein fusion protein</fullName>
    </submittedName>
</protein>
<gene>
    <name evidence="8" type="ORF">OAN307_c19780</name>
</gene>
<evidence type="ECO:0000256" key="3">
    <source>
        <dbReference type="ARBA" id="ARBA00022989"/>
    </source>
</evidence>
<dbReference type="InterPro" id="IPR011010">
    <property type="entry name" value="DNA_brk_join_enz"/>
</dbReference>
<evidence type="ECO:0000259" key="7">
    <source>
        <dbReference type="Pfam" id="PF20172"/>
    </source>
</evidence>
<evidence type="ECO:0000256" key="1">
    <source>
        <dbReference type="ARBA" id="ARBA00004141"/>
    </source>
</evidence>
<dbReference type="Pfam" id="PF04172">
    <property type="entry name" value="LrgB"/>
    <property type="match status" value="1"/>
</dbReference>
<evidence type="ECO:0000256" key="4">
    <source>
        <dbReference type="ARBA" id="ARBA00023136"/>
    </source>
</evidence>
<dbReference type="GO" id="GO:0015074">
    <property type="term" value="P:DNA integration"/>
    <property type="evidence" value="ECO:0007669"/>
    <property type="project" value="InterPro"/>
</dbReference>
<dbReference type="Gene3D" id="1.10.443.10">
    <property type="entry name" value="Intergrase catalytic core"/>
    <property type="match status" value="1"/>
</dbReference>
<dbReference type="EMBL" id="CP003740">
    <property type="protein sequence ID" value="AGI67625.1"/>
    <property type="molecule type" value="Genomic_DNA"/>
</dbReference>
<evidence type="ECO:0000256" key="2">
    <source>
        <dbReference type="ARBA" id="ARBA00022692"/>
    </source>
</evidence>
<comment type="subcellular location">
    <subcellularLocation>
        <location evidence="1">Membrane</location>
        <topology evidence="1">Multi-pass membrane protein</topology>
    </subcellularLocation>
</comment>
<dbReference type="SUPFAM" id="SSF56349">
    <property type="entry name" value="DNA breaking-rejoining enzymes"/>
    <property type="match status" value="1"/>
</dbReference>
<sequence length="567" mass="63425">MASKISYLFRSPTGWFEYRRRIPKRLQPHFPNNRRGKLMTEWKQSLNTTSEAEAPRKWVAENERYMAAHQAAEISLGGPQVIQSHRASAVAKQLTIDEGIHPDQAPTLDASATPEEISAFPQKVAEWHDNLDYKIGFMAEDIRHDSIDEEQQQKDYAEGIWGTAGYQTPYKAINLDHPFAVAYAIAKGVSYAPSHATWRDAVELYIKTNKQEKKRELVKEIAWEKSTRQLLEKFAKHNGGMELSLGDLDRQSIRDWLWATWPKAGTRNRYNNCFSAVINCWNREMTVAVFNPFSGLSNKDQEKEEAERRRSFKPDEWRDYLHHVQSHHNIEIRLIGLLMLYTGCRTSEAAGLQVRDLKLVSNRAHVVYRTNRVRRMDKDGLERAVPLLQPLIDAFRDYDQFVHFLLGPATVALALPLWDNRDTIRTSVAPIVLALLTGSIVAAGSAIILARAFGLPMEVLLSLAPKSTTAPVALGISEAIGGIPALTAVLVIMTGIIGAVTVTPLMNLLRITDWRARGFAVGVAAHGIGTARAFQVNPLAGAYAGIAMALNALLTSLIVPLLVRWLV</sequence>
<keyword evidence="4 6" id="KW-0472">Membrane</keyword>
<keyword evidence="3 6" id="KW-1133">Transmembrane helix</keyword>
<evidence type="ECO:0000313" key="9">
    <source>
        <dbReference type="Proteomes" id="UP000005307"/>
    </source>
</evidence>
<feature type="domain" description="DUF6538" evidence="7">
    <location>
        <begin position="7"/>
        <end position="64"/>
    </location>
</feature>
<organism evidence="8 9">
    <name type="scientific">Octadecabacter antarcticus 307</name>
    <dbReference type="NCBI Taxonomy" id="391626"/>
    <lineage>
        <taxon>Bacteria</taxon>
        <taxon>Pseudomonadati</taxon>
        <taxon>Pseudomonadota</taxon>
        <taxon>Alphaproteobacteria</taxon>
        <taxon>Rhodobacterales</taxon>
        <taxon>Roseobacteraceae</taxon>
        <taxon>Octadecabacter</taxon>
    </lineage>
</organism>
<dbReference type="KEGG" id="oat:OAN307_c19780"/>
<dbReference type="AlphaFoldDB" id="M9RCS3"/>
<dbReference type="Pfam" id="PF20172">
    <property type="entry name" value="DUF6538"/>
    <property type="match status" value="1"/>
</dbReference>
<dbReference type="InterPro" id="IPR007300">
    <property type="entry name" value="CidB/LrgB"/>
</dbReference>
<evidence type="ECO:0000313" key="8">
    <source>
        <dbReference type="EMBL" id="AGI67625.1"/>
    </source>
</evidence>
<feature type="transmembrane region" description="Helical" evidence="6">
    <location>
        <begin position="401"/>
        <end position="418"/>
    </location>
</feature>
<dbReference type="PANTHER" id="PTHR30249:SF0">
    <property type="entry name" value="PLASTIDAL GLYCOLATE_GLYCERATE TRANSLOCATOR 1, CHLOROPLASTIC"/>
    <property type="match status" value="1"/>
</dbReference>
<dbReference type="InterPro" id="IPR013762">
    <property type="entry name" value="Integrase-like_cat_sf"/>
</dbReference>